<dbReference type="AlphaFoldDB" id="A0A392QPX4"/>
<feature type="compositionally biased region" description="Basic and acidic residues" evidence="1">
    <location>
        <begin position="22"/>
        <end position="31"/>
    </location>
</feature>
<dbReference type="EMBL" id="LXQA010150889">
    <property type="protein sequence ID" value="MCI26027.1"/>
    <property type="molecule type" value="Genomic_DNA"/>
</dbReference>
<comment type="caution">
    <text evidence="2">The sequence shown here is derived from an EMBL/GenBank/DDBJ whole genome shotgun (WGS) entry which is preliminary data.</text>
</comment>
<proteinExistence type="predicted"/>
<evidence type="ECO:0000256" key="1">
    <source>
        <dbReference type="SAM" id="MobiDB-lite"/>
    </source>
</evidence>
<dbReference type="Proteomes" id="UP000265520">
    <property type="component" value="Unassembled WGS sequence"/>
</dbReference>
<organism evidence="2 3">
    <name type="scientific">Trifolium medium</name>
    <dbReference type="NCBI Taxonomy" id="97028"/>
    <lineage>
        <taxon>Eukaryota</taxon>
        <taxon>Viridiplantae</taxon>
        <taxon>Streptophyta</taxon>
        <taxon>Embryophyta</taxon>
        <taxon>Tracheophyta</taxon>
        <taxon>Spermatophyta</taxon>
        <taxon>Magnoliopsida</taxon>
        <taxon>eudicotyledons</taxon>
        <taxon>Gunneridae</taxon>
        <taxon>Pentapetalae</taxon>
        <taxon>rosids</taxon>
        <taxon>fabids</taxon>
        <taxon>Fabales</taxon>
        <taxon>Fabaceae</taxon>
        <taxon>Papilionoideae</taxon>
        <taxon>50 kb inversion clade</taxon>
        <taxon>NPAAA clade</taxon>
        <taxon>Hologalegina</taxon>
        <taxon>IRL clade</taxon>
        <taxon>Trifolieae</taxon>
        <taxon>Trifolium</taxon>
    </lineage>
</organism>
<protein>
    <submittedName>
        <fullName evidence="2">Uncharacterized protein</fullName>
    </submittedName>
</protein>
<name>A0A392QPX4_9FABA</name>
<evidence type="ECO:0000313" key="3">
    <source>
        <dbReference type="Proteomes" id="UP000265520"/>
    </source>
</evidence>
<sequence length="97" mass="11378">MSMESVTFFYGGDTLSPTEPESELKRPKSEVELGSDYDRISEEFHDNLKLSNFSVYDDDDEPMYGCDEFVYKNKAWKKLEDEDDHYIDPFRNLSVSI</sequence>
<feature type="region of interest" description="Disordered" evidence="1">
    <location>
        <begin position="1"/>
        <end position="31"/>
    </location>
</feature>
<keyword evidence="3" id="KW-1185">Reference proteome</keyword>
<accession>A0A392QPX4</accession>
<reference evidence="2 3" key="1">
    <citation type="journal article" date="2018" name="Front. Plant Sci.">
        <title>Red Clover (Trifolium pratense) and Zigzag Clover (T. medium) - A Picture of Genomic Similarities and Differences.</title>
        <authorList>
            <person name="Dluhosova J."/>
            <person name="Istvanek J."/>
            <person name="Nedelnik J."/>
            <person name="Repkova J."/>
        </authorList>
    </citation>
    <scope>NUCLEOTIDE SEQUENCE [LARGE SCALE GENOMIC DNA]</scope>
    <source>
        <strain evidence="3">cv. 10/8</strain>
        <tissue evidence="2">Leaf</tissue>
    </source>
</reference>
<feature type="non-terminal residue" evidence="2">
    <location>
        <position position="97"/>
    </location>
</feature>
<evidence type="ECO:0000313" key="2">
    <source>
        <dbReference type="EMBL" id="MCI26027.1"/>
    </source>
</evidence>